<evidence type="ECO:0000313" key="3">
    <source>
        <dbReference type="Proteomes" id="UP000052946"/>
    </source>
</evidence>
<dbReference type="InterPro" id="IPR006938">
    <property type="entry name" value="DUF624"/>
</dbReference>
<evidence type="ECO:0008006" key="4">
    <source>
        <dbReference type="Google" id="ProtNLM"/>
    </source>
</evidence>
<gene>
    <name evidence="2" type="ORF">OPHB3_1595</name>
</gene>
<reference evidence="3" key="1">
    <citation type="submission" date="2015-07" db="EMBL/GenBank/DDBJ databases">
        <title>Draft Genome Sequence of Oceanobacillus picturae Heshi-B3 that Was Isolated from Fermented Rice Bran with Aging Salted Mackerel, Which Was Named Heshiko as Traditional Fermented Seafood in Japan.</title>
        <authorList>
            <person name="Akuzawa S."/>
            <person name="Nakagawa J."/>
            <person name="Kanekatsu T."/>
            <person name="Kanesaki Y."/>
            <person name="Suzuki T."/>
        </authorList>
    </citation>
    <scope>NUCLEOTIDE SEQUENCE [LARGE SCALE GENOMIC DNA]</scope>
    <source>
        <strain evidence="3">Heshi-B3</strain>
    </source>
</reference>
<feature type="transmembrane region" description="Helical" evidence="1">
    <location>
        <begin position="138"/>
        <end position="168"/>
    </location>
</feature>
<reference evidence="2 3" key="2">
    <citation type="journal article" date="2016" name="Genome Announc.">
        <title>Draft Genome Sequence of Oceanobacillus picturae Heshi-B3, Isolated from Fermented Rice Bran in a Traditional Japanese Seafood Dish.</title>
        <authorList>
            <person name="Akuzawa S."/>
            <person name="Nagaoka J."/>
            <person name="Kanekatsu M."/>
            <person name="Kanesaki Y."/>
            <person name="Suzuki T."/>
        </authorList>
    </citation>
    <scope>NUCLEOTIDE SEQUENCE [LARGE SCALE GENOMIC DNA]</scope>
    <source>
        <strain evidence="2 3">Heshi-B3</strain>
    </source>
</reference>
<sequence length="213" mass="24017">MKGLYGLFEWVARLAYVNVLWILFSILGAGVLGVGPATLSAFTVIRKRLREGEGFSTWQVFANTYRNEFWKGNKLTLLLFPIYLFIYVDFSIIQTLPYDVFIDYIVFPALLLLSVVVVILSSYLFAVHAHFDLPFWKYVTYAVLAAGISPLSVVLIIFSLALISLLAFLFPATLLFFGVSIPVLLIQACALQAFGKMETFQLHQKRVKHESGC</sequence>
<feature type="transmembrane region" description="Helical" evidence="1">
    <location>
        <begin position="174"/>
        <end position="195"/>
    </location>
</feature>
<keyword evidence="1" id="KW-0812">Transmembrane</keyword>
<keyword evidence="1" id="KW-1133">Transmembrane helix</keyword>
<dbReference type="Pfam" id="PF04854">
    <property type="entry name" value="DUF624"/>
    <property type="match status" value="1"/>
</dbReference>
<dbReference type="RefSeq" id="WP_058949956.1">
    <property type="nucleotide sequence ID" value="NZ_BBXV01000019.1"/>
</dbReference>
<protein>
    <recommendedName>
        <fullName evidence="4">Integral membrane protein</fullName>
    </recommendedName>
</protein>
<feature type="transmembrane region" description="Helical" evidence="1">
    <location>
        <begin position="105"/>
        <end position="126"/>
    </location>
</feature>
<name>A0A0U9HD56_9BACI</name>
<evidence type="ECO:0000313" key="2">
    <source>
        <dbReference type="EMBL" id="GAQ17670.1"/>
    </source>
</evidence>
<organism evidence="2 3">
    <name type="scientific">Oceanobacillus picturae</name>
    <dbReference type="NCBI Taxonomy" id="171693"/>
    <lineage>
        <taxon>Bacteria</taxon>
        <taxon>Bacillati</taxon>
        <taxon>Bacillota</taxon>
        <taxon>Bacilli</taxon>
        <taxon>Bacillales</taxon>
        <taxon>Bacillaceae</taxon>
        <taxon>Oceanobacillus</taxon>
    </lineage>
</organism>
<comment type="caution">
    <text evidence="2">The sequence shown here is derived from an EMBL/GenBank/DDBJ whole genome shotgun (WGS) entry which is preliminary data.</text>
</comment>
<feature type="transmembrane region" description="Helical" evidence="1">
    <location>
        <begin position="75"/>
        <end position="93"/>
    </location>
</feature>
<dbReference type="EMBL" id="BBXV01000019">
    <property type="protein sequence ID" value="GAQ17670.1"/>
    <property type="molecule type" value="Genomic_DNA"/>
</dbReference>
<evidence type="ECO:0000256" key="1">
    <source>
        <dbReference type="SAM" id="Phobius"/>
    </source>
</evidence>
<feature type="transmembrane region" description="Helical" evidence="1">
    <location>
        <begin position="20"/>
        <end position="45"/>
    </location>
</feature>
<dbReference type="AlphaFoldDB" id="A0A0U9HD56"/>
<keyword evidence="1" id="KW-0472">Membrane</keyword>
<proteinExistence type="predicted"/>
<accession>A0A0U9HD56</accession>
<dbReference type="Proteomes" id="UP000052946">
    <property type="component" value="Unassembled WGS sequence"/>
</dbReference>